<accession>A0A813DNK9</accession>
<name>A0A813DNK9_POLGL</name>
<evidence type="ECO:0000313" key="2">
    <source>
        <dbReference type="Proteomes" id="UP000654075"/>
    </source>
</evidence>
<feature type="non-terminal residue" evidence="1">
    <location>
        <position position="1"/>
    </location>
</feature>
<sequence>MFKNCCAQPCCEQQSLPAMAHISSCDLVQPQDQPLCPGTCEVPPRPRTCSHGLPDDVIFKVVELIFDLLLDILSVA</sequence>
<proteinExistence type="predicted"/>
<dbReference type="AlphaFoldDB" id="A0A813DNK9"/>
<organism evidence="1 2">
    <name type="scientific">Polarella glacialis</name>
    <name type="common">Dinoflagellate</name>
    <dbReference type="NCBI Taxonomy" id="89957"/>
    <lineage>
        <taxon>Eukaryota</taxon>
        <taxon>Sar</taxon>
        <taxon>Alveolata</taxon>
        <taxon>Dinophyceae</taxon>
        <taxon>Suessiales</taxon>
        <taxon>Suessiaceae</taxon>
        <taxon>Polarella</taxon>
    </lineage>
</organism>
<keyword evidence="2" id="KW-1185">Reference proteome</keyword>
<protein>
    <submittedName>
        <fullName evidence="1">Uncharacterized protein</fullName>
    </submittedName>
</protein>
<comment type="caution">
    <text evidence="1">The sequence shown here is derived from an EMBL/GenBank/DDBJ whole genome shotgun (WGS) entry which is preliminary data.</text>
</comment>
<reference evidence="1" key="1">
    <citation type="submission" date="2021-02" db="EMBL/GenBank/DDBJ databases">
        <authorList>
            <person name="Dougan E. K."/>
            <person name="Rhodes N."/>
            <person name="Thang M."/>
            <person name="Chan C."/>
        </authorList>
    </citation>
    <scope>NUCLEOTIDE SEQUENCE</scope>
</reference>
<gene>
    <name evidence="1" type="ORF">PGLA1383_LOCUS6079</name>
</gene>
<dbReference type="Proteomes" id="UP000654075">
    <property type="component" value="Unassembled WGS sequence"/>
</dbReference>
<evidence type="ECO:0000313" key="1">
    <source>
        <dbReference type="EMBL" id="CAE8587238.1"/>
    </source>
</evidence>
<dbReference type="EMBL" id="CAJNNV010002469">
    <property type="protein sequence ID" value="CAE8587238.1"/>
    <property type="molecule type" value="Genomic_DNA"/>
</dbReference>